<sequence>MHPQPPSASLVLRPDRSRVWAGLVVAGVPLVLLLVGALLAGATPLAVGVLVVAGVCAVIVPVLAGSGRVEVTDQDITVKEFFRKRPVLRARAARVVRARLVPLRGPVMDTVFVLDAHGAPLVRIPAYKYRSAEIDRLVHVLGLPCDVPDRPVTGPELSSRYPHMLGFAERRPVVTALVVAGGAVAFVVLVGVIAVISIL</sequence>
<reference evidence="2 3" key="1">
    <citation type="submission" date="2011-09" db="EMBL/GenBank/DDBJ databases">
        <authorList>
            <consortium name="US DOE Joint Genome Institute (JGI-PGF)"/>
            <person name="Lucas S."/>
            <person name="Han J."/>
            <person name="Lapidus A."/>
            <person name="Cheng J.-F."/>
            <person name="Goodwin L."/>
            <person name="Pitluck S."/>
            <person name="Peters L."/>
            <person name="Land M.L."/>
            <person name="Hauser L."/>
            <person name="Brambilla E."/>
            <person name="Klenk H.-P."/>
            <person name="Woyke T.J."/>
        </authorList>
    </citation>
    <scope>NUCLEOTIDE SEQUENCE [LARGE SCALE GENOMIC DNA]</scope>
    <source>
        <strain evidence="2 3">K62</strain>
    </source>
</reference>
<evidence type="ECO:0000313" key="3">
    <source>
        <dbReference type="Proteomes" id="UP000005087"/>
    </source>
</evidence>
<accession>I1D0H1</accession>
<dbReference type="AlphaFoldDB" id="I1D0H1"/>
<feature type="transmembrane region" description="Helical" evidence="1">
    <location>
        <begin position="45"/>
        <end position="64"/>
    </location>
</feature>
<keyword evidence="1" id="KW-0812">Transmembrane</keyword>
<dbReference type="HOGENOM" id="CLU_1371362_0_0_11"/>
<keyword evidence="3" id="KW-1185">Reference proteome</keyword>
<keyword evidence="1" id="KW-0472">Membrane</keyword>
<proteinExistence type="predicted"/>
<protein>
    <recommendedName>
        <fullName evidence="4">PH domain-containing protein</fullName>
    </recommendedName>
</protein>
<feature type="transmembrane region" description="Helical" evidence="1">
    <location>
        <begin position="20"/>
        <end position="39"/>
    </location>
</feature>
<dbReference type="Proteomes" id="UP000005087">
    <property type="component" value="Chromosome"/>
</dbReference>
<keyword evidence="1" id="KW-1133">Transmembrane helix</keyword>
<feature type="transmembrane region" description="Helical" evidence="1">
    <location>
        <begin position="173"/>
        <end position="198"/>
    </location>
</feature>
<dbReference type="OrthoDB" id="3696228at2"/>
<evidence type="ECO:0000256" key="1">
    <source>
        <dbReference type="SAM" id="Phobius"/>
    </source>
</evidence>
<evidence type="ECO:0000313" key="2">
    <source>
        <dbReference type="EMBL" id="EIE98445.1"/>
    </source>
</evidence>
<dbReference type="eggNOG" id="ENOG50346IW">
    <property type="taxonomic scope" value="Bacteria"/>
</dbReference>
<name>I1D0H1_9PSEU</name>
<reference evidence="3" key="2">
    <citation type="submission" date="2012-01" db="EMBL/GenBank/DDBJ databases">
        <title>Noncontiguous Finished sequence of chromosome of Saccharomonospora glauca K62.</title>
        <authorList>
            <consortium name="US DOE Joint Genome Institute"/>
            <person name="Lucas S."/>
            <person name="Han J."/>
            <person name="Lapidus A."/>
            <person name="Cheng J.-F."/>
            <person name="Goodwin L."/>
            <person name="Pitluck S."/>
            <person name="Peters L."/>
            <person name="Mikhailova N."/>
            <person name="Held B."/>
            <person name="Detter J.C."/>
            <person name="Han C."/>
            <person name="Tapia R."/>
            <person name="Land M."/>
            <person name="Hauser L."/>
            <person name="Kyrpides N."/>
            <person name="Ivanova N."/>
            <person name="Pagani I."/>
            <person name="Brambilla E.-M."/>
            <person name="Klenk H.-P."/>
            <person name="Woyke T."/>
        </authorList>
    </citation>
    <scope>NUCLEOTIDE SEQUENCE [LARGE SCALE GENOMIC DNA]</scope>
    <source>
        <strain evidence="3">K62</strain>
    </source>
</reference>
<dbReference type="RefSeq" id="WP_005463130.1">
    <property type="nucleotide sequence ID" value="NZ_CM001484.1"/>
</dbReference>
<gene>
    <name evidence="2" type="ORF">SacglDRAFT_01524</name>
</gene>
<dbReference type="EMBL" id="CM001484">
    <property type="protein sequence ID" value="EIE98445.1"/>
    <property type="molecule type" value="Genomic_DNA"/>
</dbReference>
<evidence type="ECO:0008006" key="4">
    <source>
        <dbReference type="Google" id="ProtNLM"/>
    </source>
</evidence>
<organism evidence="2 3">
    <name type="scientific">Saccharomonospora glauca K62</name>
    <dbReference type="NCBI Taxonomy" id="928724"/>
    <lineage>
        <taxon>Bacteria</taxon>
        <taxon>Bacillati</taxon>
        <taxon>Actinomycetota</taxon>
        <taxon>Actinomycetes</taxon>
        <taxon>Pseudonocardiales</taxon>
        <taxon>Pseudonocardiaceae</taxon>
        <taxon>Saccharomonospora</taxon>
    </lineage>
</organism>